<sequence length="789" mass="87129">MSESAWESVFGFEEPYANQADAIETAIDVGKRRGFLAMEGPCGTGKTMAALTAGATLVRETSRFERVLVVTPVKQQLQQFVDDLRTMNAGLDEPMNGVSLVGKRDLCPYGREDVFPRDASTHERCDDLRENTAALVEGGEGKTRGTPTGEATAALRPEDALEDAWWDAGTARRLARAARHDDPETLSGALSTAGAASPYVRHQPSAPDEVSDEDTLYCPFEADWYGREKGSPLGFDAGENHVVTVDELLPEAVEYGTCPHRAQSVLLEHADVIVGNYNHLFDPGTRPLLDGLLDEGTFVVVDEAHRMEERVRDLLSDRIGRHTLVRARNDFQTLLQYARQSHENEREFDQKLADYGATLDAVEDAKNLVDDVVGWLDDRVESHLSSEYGTLAPDRLPERDLEIPLRDPEADEVDDLTEWAEDAGYTGGLWRSLGEVGSAVEAVLNEGDNDRQCVCTSVGVLLSAWWERDHVSFFREIELEHAPADAGSVSRTYEEAYTPALVTFNCMPGDQIRGVLEEVGGGVLMSATLEPIDVFREVVGLDALESGDDRPVVERTYDMVFPESNRASFVVDAAPFTRSNRGEPGEATRTRDQYEYVLRTVARSPGNVLVCMPNYREAAWAGEYLADAVEKDVLVDSSSSNEATDDLKAEFFAGPGKVLVTSTRGTLTEGVDYDGEKLAACLVVGIPLVNIGSPRVRAVRHAYGEAFGEERAFEYALTVPAVRRSRQAIGRVIRGRDEVGVRVLAGRRYVEGARHSVHEYLSPEERAEFVRMTPEFLGDQLDTFWRDHK</sequence>
<dbReference type="InterPro" id="IPR006555">
    <property type="entry name" value="ATP-dep_Helicase_C"/>
</dbReference>
<dbReference type="InterPro" id="IPR045028">
    <property type="entry name" value="DinG/Rad3-like"/>
</dbReference>
<keyword evidence="10" id="KW-0238">DNA-binding</keyword>
<dbReference type="Pfam" id="PF13307">
    <property type="entry name" value="Helicase_C_2"/>
    <property type="match status" value="1"/>
</dbReference>
<dbReference type="InterPro" id="IPR014001">
    <property type="entry name" value="Helicase_ATP-bd"/>
</dbReference>
<keyword evidence="16" id="KW-1185">Reference proteome</keyword>
<evidence type="ECO:0000259" key="14">
    <source>
        <dbReference type="PROSITE" id="PS51193"/>
    </source>
</evidence>
<evidence type="ECO:0000256" key="12">
    <source>
        <dbReference type="ARBA" id="ARBA00023235"/>
    </source>
</evidence>
<evidence type="ECO:0000313" key="15">
    <source>
        <dbReference type="EMBL" id="GAA0655112.1"/>
    </source>
</evidence>
<accession>A0AAV3T339</accession>
<evidence type="ECO:0000313" key="16">
    <source>
        <dbReference type="Proteomes" id="UP001500194"/>
    </source>
</evidence>
<keyword evidence="2" id="KW-0479">Metal-binding</keyword>
<keyword evidence="5" id="KW-0378">Hydrolase</keyword>
<dbReference type="EMBL" id="BAAADU010000002">
    <property type="protein sequence ID" value="GAA0655112.1"/>
    <property type="molecule type" value="Genomic_DNA"/>
</dbReference>
<dbReference type="Pfam" id="PF06733">
    <property type="entry name" value="DEAD_2"/>
    <property type="match status" value="1"/>
</dbReference>
<evidence type="ECO:0000256" key="8">
    <source>
        <dbReference type="ARBA" id="ARBA00023004"/>
    </source>
</evidence>
<keyword evidence="3" id="KW-0547">Nucleotide-binding</keyword>
<dbReference type="AlphaFoldDB" id="A0AAV3T339"/>
<dbReference type="PANTHER" id="PTHR11472:SF34">
    <property type="entry name" value="REGULATOR OF TELOMERE ELONGATION HELICASE 1"/>
    <property type="match status" value="1"/>
</dbReference>
<evidence type="ECO:0000256" key="9">
    <source>
        <dbReference type="ARBA" id="ARBA00023014"/>
    </source>
</evidence>
<dbReference type="SMART" id="SM00487">
    <property type="entry name" value="DEXDc"/>
    <property type="match status" value="1"/>
</dbReference>
<feature type="domain" description="Helicase ATP-binding" evidence="14">
    <location>
        <begin position="5"/>
        <end position="359"/>
    </location>
</feature>
<reference evidence="15 16" key="1">
    <citation type="journal article" date="2019" name="Int. J. Syst. Evol. Microbiol.">
        <title>The Global Catalogue of Microorganisms (GCM) 10K type strain sequencing project: providing services to taxonomists for standard genome sequencing and annotation.</title>
        <authorList>
            <consortium name="The Broad Institute Genomics Platform"/>
            <consortium name="The Broad Institute Genome Sequencing Center for Infectious Disease"/>
            <person name="Wu L."/>
            <person name="Ma J."/>
        </authorList>
    </citation>
    <scope>NUCLEOTIDE SEQUENCE [LARGE SCALE GENOMIC DNA]</scope>
    <source>
        <strain evidence="15 16">JCM 16327</strain>
    </source>
</reference>
<dbReference type="Proteomes" id="UP001500194">
    <property type="component" value="Unassembled WGS sequence"/>
</dbReference>
<evidence type="ECO:0000256" key="2">
    <source>
        <dbReference type="ARBA" id="ARBA00022723"/>
    </source>
</evidence>
<dbReference type="GO" id="GO:0006281">
    <property type="term" value="P:DNA repair"/>
    <property type="evidence" value="ECO:0007669"/>
    <property type="project" value="UniProtKB-KW"/>
</dbReference>
<evidence type="ECO:0000256" key="3">
    <source>
        <dbReference type="ARBA" id="ARBA00022741"/>
    </source>
</evidence>
<evidence type="ECO:0000256" key="1">
    <source>
        <dbReference type="ARBA" id="ARBA00022485"/>
    </source>
</evidence>
<evidence type="ECO:0000256" key="13">
    <source>
        <dbReference type="SAM" id="MobiDB-lite"/>
    </source>
</evidence>
<dbReference type="PROSITE" id="PS51193">
    <property type="entry name" value="HELICASE_ATP_BIND_2"/>
    <property type="match status" value="1"/>
</dbReference>
<dbReference type="InterPro" id="IPR014013">
    <property type="entry name" value="Helic_SF1/SF2_ATP-bd_DinG/Rad3"/>
</dbReference>
<dbReference type="GeneID" id="68573468"/>
<dbReference type="GO" id="GO:0051539">
    <property type="term" value="F:4 iron, 4 sulfur cluster binding"/>
    <property type="evidence" value="ECO:0007669"/>
    <property type="project" value="UniProtKB-KW"/>
</dbReference>
<dbReference type="InterPro" id="IPR027417">
    <property type="entry name" value="P-loop_NTPase"/>
</dbReference>
<keyword evidence="8" id="KW-0408">Iron</keyword>
<evidence type="ECO:0000256" key="4">
    <source>
        <dbReference type="ARBA" id="ARBA00022763"/>
    </source>
</evidence>
<dbReference type="PANTHER" id="PTHR11472">
    <property type="entry name" value="DNA REPAIR DEAD HELICASE RAD3/XP-D SUBFAMILY MEMBER"/>
    <property type="match status" value="1"/>
</dbReference>
<dbReference type="GO" id="GO:0016818">
    <property type="term" value="F:hydrolase activity, acting on acid anhydrides, in phosphorus-containing anhydrides"/>
    <property type="evidence" value="ECO:0007669"/>
    <property type="project" value="InterPro"/>
</dbReference>
<dbReference type="GO" id="GO:0046872">
    <property type="term" value="F:metal ion binding"/>
    <property type="evidence" value="ECO:0007669"/>
    <property type="project" value="UniProtKB-KW"/>
</dbReference>
<comment type="caution">
    <text evidence="15">The sequence shown here is derived from an EMBL/GenBank/DDBJ whole genome shotgun (WGS) entry which is preliminary data.</text>
</comment>
<dbReference type="GO" id="GO:0003677">
    <property type="term" value="F:DNA binding"/>
    <property type="evidence" value="ECO:0007669"/>
    <property type="project" value="UniProtKB-KW"/>
</dbReference>
<dbReference type="RefSeq" id="WP_227260263.1">
    <property type="nucleotide sequence ID" value="NZ_BAAADU010000002.1"/>
</dbReference>
<gene>
    <name evidence="15" type="ORF">GCM10009019_18520</name>
</gene>
<keyword evidence="11" id="KW-0234">DNA repair</keyword>
<evidence type="ECO:0000256" key="10">
    <source>
        <dbReference type="ARBA" id="ARBA00023125"/>
    </source>
</evidence>
<dbReference type="GO" id="GO:0003678">
    <property type="term" value="F:DNA helicase activity"/>
    <property type="evidence" value="ECO:0007669"/>
    <property type="project" value="InterPro"/>
</dbReference>
<keyword evidence="4" id="KW-0227">DNA damage</keyword>
<keyword evidence="1" id="KW-0004">4Fe-4S</keyword>
<dbReference type="SUPFAM" id="SSF52540">
    <property type="entry name" value="P-loop containing nucleoside triphosphate hydrolases"/>
    <property type="match status" value="2"/>
</dbReference>
<evidence type="ECO:0000256" key="7">
    <source>
        <dbReference type="ARBA" id="ARBA00022840"/>
    </source>
</evidence>
<organism evidence="15 16">
    <name type="scientific">Salarchaeum japonicum</name>
    <dbReference type="NCBI Taxonomy" id="555573"/>
    <lineage>
        <taxon>Archaea</taxon>
        <taxon>Methanobacteriati</taxon>
        <taxon>Methanobacteriota</taxon>
        <taxon>Stenosarchaea group</taxon>
        <taxon>Halobacteria</taxon>
        <taxon>Halobacteriales</taxon>
        <taxon>Halobacteriaceae</taxon>
    </lineage>
</organism>
<proteinExistence type="predicted"/>
<keyword evidence="12" id="KW-0413">Isomerase</keyword>
<dbReference type="InterPro" id="IPR006554">
    <property type="entry name" value="Helicase-like_DEXD_c2"/>
</dbReference>
<feature type="compositionally biased region" description="Low complexity" evidence="13">
    <location>
        <begin position="185"/>
        <end position="197"/>
    </location>
</feature>
<keyword evidence="6 15" id="KW-0347">Helicase</keyword>
<dbReference type="GO" id="GO:0005524">
    <property type="term" value="F:ATP binding"/>
    <property type="evidence" value="ECO:0007669"/>
    <property type="project" value="UniProtKB-KW"/>
</dbReference>
<dbReference type="SMART" id="SM00491">
    <property type="entry name" value="HELICc2"/>
    <property type="match status" value="1"/>
</dbReference>
<dbReference type="Gene3D" id="3.40.50.300">
    <property type="entry name" value="P-loop containing nucleotide triphosphate hydrolases"/>
    <property type="match status" value="2"/>
</dbReference>
<evidence type="ECO:0000256" key="6">
    <source>
        <dbReference type="ARBA" id="ARBA00022806"/>
    </source>
</evidence>
<dbReference type="InterPro" id="IPR010614">
    <property type="entry name" value="RAD3-like_helicase_DEAD"/>
</dbReference>
<dbReference type="SMART" id="SM00488">
    <property type="entry name" value="DEXDc2"/>
    <property type="match status" value="1"/>
</dbReference>
<protein>
    <submittedName>
        <fullName evidence="15">ATP-dependent DNA helicase</fullName>
    </submittedName>
</protein>
<evidence type="ECO:0000256" key="11">
    <source>
        <dbReference type="ARBA" id="ARBA00023204"/>
    </source>
</evidence>
<keyword evidence="7" id="KW-0067">ATP-binding</keyword>
<feature type="region of interest" description="Disordered" evidence="13">
    <location>
        <begin position="178"/>
        <end position="213"/>
    </location>
</feature>
<keyword evidence="9" id="KW-0411">Iron-sulfur</keyword>
<name>A0AAV3T339_9EURY</name>
<evidence type="ECO:0000256" key="5">
    <source>
        <dbReference type="ARBA" id="ARBA00022801"/>
    </source>
</evidence>